<dbReference type="InterPro" id="IPR011055">
    <property type="entry name" value="Dup_hybrid_motif"/>
</dbReference>
<sequence length="228" mass="26232">MSDVNTPVIVDFPLRGEWMSPNTPGTRVPSHGTNRFGTRYAYDFLQVDWTRRGHPNYRVHWLSYLLFGVSLSKCYCWGKDIYAPCSGTVVDAKDFYKERRRAFFLSDIFIALKSAHFFRPRRDSIQSVTGNYIIIKYDDHIYAAFAHLKYGSVKVRIGQKVKKGDLLGCIGHSGNSFFPHLHFQLMDSDDMCSAKGIPCAFANYEVFKNGEWETITNGIPTDKDRIRF</sequence>
<evidence type="ECO:0000259" key="1">
    <source>
        <dbReference type="Pfam" id="PF01551"/>
    </source>
</evidence>
<name>A0ABV1DTP7_9FIRM</name>
<dbReference type="InterPro" id="IPR050570">
    <property type="entry name" value="Cell_wall_metabolism_enzyme"/>
</dbReference>
<evidence type="ECO:0000313" key="2">
    <source>
        <dbReference type="EMBL" id="MEQ2433763.1"/>
    </source>
</evidence>
<dbReference type="Pfam" id="PF01551">
    <property type="entry name" value="Peptidase_M23"/>
    <property type="match status" value="1"/>
</dbReference>
<dbReference type="CDD" id="cd12797">
    <property type="entry name" value="M23_peptidase"/>
    <property type="match status" value="1"/>
</dbReference>
<dbReference type="EMBL" id="JBBMFP010000028">
    <property type="protein sequence ID" value="MEQ2433763.1"/>
    <property type="molecule type" value="Genomic_DNA"/>
</dbReference>
<feature type="domain" description="M23ase beta-sheet core" evidence="1">
    <location>
        <begin position="128"/>
        <end position="188"/>
    </location>
</feature>
<reference evidence="2 3" key="1">
    <citation type="submission" date="2024-03" db="EMBL/GenBank/DDBJ databases">
        <title>Human intestinal bacterial collection.</title>
        <authorList>
            <person name="Pauvert C."/>
            <person name="Hitch T.C.A."/>
            <person name="Clavel T."/>
        </authorList>
    </citation>
    <scope>NUCLEOTIDE SEQUENCE [LARGE SCALE GENOMIC DNA]</scope>
    <source>
        <strain evidence="2 3">CLA-SR-H028</strain>
    </source>
</reference>
<dbReference type="Gene3D" id="2.70.70.10">
    <property type="entry name" value="Glucose Permease (Domain IIA)"/>
    <property type="match status" value="1"/>
</dbReference>
<evidence type="ECO:0000313" key="3">
    <source>
        <dbReference type="Proteomes" id="UP001457898"/>
    </source>
</evidence>
<dbReference type="SUPFAM" id="SSF51261">
    <property type="entry name" value="Duplicated hybrid motif"/>
    <property type="match status" value="1"/>
</dbReference>
<dbReference type="InterPro" id="IPR016047">
    <property type="entry name" value="M23ase_b-sheet_dom"/>
</dbReference>
<proteinExistence type="predicted"/>
<dbReference type="Proteomes" id="UP001457898">
    <property type="component" value="Unassembled WGS sequence"/>
</dbReference>
<dbReference type="RefSeq" id="WP_187370679.1">
    <property type="nucleotide sequence ID" value="NZ_JBBMFP010000028.1"/>
</dbReference>
<keyword evidence="3" id="KW-1185">Reference proteome</keyword>
<comment type="caution">
    <text evidence="2">The sequence shown here is derived from an EMBL/GenBank/DDBJ whole genome shotgun (WGS) entry which is preliminary data.</text>
</comment>
<dbReference type="PANTHER" id="PTHR21666:SF270">
    <property type="entry name" value="MUREIN HYDROLASE ACTIVATOR ENVC"/>
    <property type="match status" value="1"/>
</dbReference>
<dbReference type="PANTHER" id="PTHR21666">
    <property type="entry name" value="PEPTIDASE-RELATED"/>
    <property type="match status" value="1"/>
</dbReference>
<accession>A0ABV1DTP7</accession>
<protein>
    <submittedName>
        <fullName evidence="2">Peptidoglycan DD-metalloendopeptidase family protein</fullName>
    </submittedName>
</protein>
<gene>
    <name evidence="2" type="ORF">WMO65_22480</name>
</gene>
<organism evidence="2 3">
    <name type="scientific">Blautia caccae</name>
    <dbReference type="NCBI Taxonomy" id="3133175"/>
    <lineage>
        <taxon>Bacteria</taxon>
        <taxon>Bacillati</taxon>
        <taxon>Bacillota</taxon>
        <taxon>Clostridia</taxon>
        <taxon>Lachnospirales</taxon>
        <taxon>Lachnospiraceae</taxon>
        <taxon>Blautia</taxon>
    </lineage>
</organism>